<dbReference type="CDD" id="cd00118">
    <property type="entry name" value="LysM"/>
    <property type="match status" value="1"/>
</dbReference>
<accession>A0A4V1D996</accession>
<dbReference type="CDD" id="cd02696">
    <property type="entry name" value="MurNAc-LAA"/>
    <property type="match status" value="1"/>
</dbReference>
<keyword evidence="7" id="KW-0378">Hydrolase</keyword>
<keyword evidence="6" id="KW-0574">Periplasm</keyword>
<dbReference type="FunFam" id="3.40.630.40:FF:000001">
    <property type="entry name" value="N-acetylmuramoyl-L-alanine amidase"/>
    <property type="match status" value="1"/>
</dbReference>
<evidence type="ECO:0000256" key="5">
    <source>
        <dbReference type="ARBA" id="ARBA00022729"/>
    </source>
</evidence>
<dbReference type="InterPro" id="IPR036779">
    <property type="entry name" value="LysM_dom_sf"/>
</dbReference>
<keyword evidence="8" id="KW-0961">Cell wall biogenesis/degradation</keyword>
<evidence type="ECO:0000313" key="12">
    <source>
        <dbReference type="Proteomes" id="UP000298049"/>
    </source>
</evidence>
<dbReference type="Gene3D" id="2.60.40.3500">
    <property type="match status" value="1"/>
</dbReference>
<dbReference type="GO" id="GO:0008745">
    <property type="term" value="F:N-acetylmuramoyl-L-alanine amidase activity"/>
    <property type="evidence" value="ECO:0007669"/>
    <property type="project" value="UniProtKB-EC"/>
</dbReference>
<organism evidence="11 12">
    <name type="scientific">Hydrocarboniclastica marina</name>
    <dbReference type="NCBI Taxonomy" id="2259620"/>
    <lineage>
        <taxon>Bacteria</taxon>
        <taxon>Pseudomonadati</taxon>
        <taxon>Pseudomonadota</taxon>
        <taxon>Gammaproteobacteria</taxon>
        <taxon>Alteromonadales</taxon>
        <taxon>Alteromonadaceae</taxon>
        <taxon>Hydrocarboniclastica</taxon>
    </lineage>
</organism>
<dbReference type="Gene3D" id="3.10.350.10">
    <property type="entry name" value="LysM domain"/>
    <property type="match status" value="1"/>
</dbReference>
<comment type="similarity">
    <text evidence="3">Belongs to the N-acetylmuramoyl-L-alanine amidase 3 family.</text>
</comment>
<dbReference type="AlphaFoldDB" id="A0A4V1D996"/>
<evidence type="ECO:0000256" key="1">
    <source>
        <dbReference type="ARBA" id="ARBA00001561"/>
    </source>
</evidence>
<dbReference type="Gene3D" id="3.40.630.40">
    <property type="entry name" value="Zn-dependent exopeptidases"/>
    <property type="match status" value="1"/>
</dbReference>
<dbReference type="EMBL" id="CP031093">
    <property type="protein sequence ID" value="QCF27920.1"/>
    <property type="molecule type" value="Genomic_DNA"/>
</dbReference>
<gene>
    <name evidence="11" type="ORF">soil367_12140</name>
</gene>
<dbReference type="PANTHER" id="PTHR30404:SF0">
    <property type="entry name" value="N-ACETYLMURAMOYL-L-ALANINE AMIDASE AMIC"/>
    <property type="match status" value="1"/>
</dbReference>
<reference evidence="11 12" key="1">
    <citation type="submission" date="2018-07" db="EMBL/GenBank/DDBJ databases">
        <title>Marsedoiliclastica nanhaica gen. nov. sp. nov., a novel marine hydrocarbonoclastic bacterium isolated from an in-situ enriched hydrocarbon-degrading consortium in deep-sea sediment.</title>
        <authorList>
            <person name="Dong C."/>
            <person name="Ma T."/>
            <person name="Liu R."/>
            <person name="Shao Z."/>
        </authorList>
    </citation>
    <scope>NUCLEOTIDE SEQUENCE [LARGE SCALE GENOMIC DNA]</scope>
    <source>
        <strain evidence="12">soil36-7</strain>
    </source>
</reference>
<sequence>MGQVPVENARVWPAPDHTRVVFDLGAEVEHSVFTLENPHRLVVDLRNASLKYDVTQLDLGDSQIRQVRSAPRNGNDLRIVLDLATKSRPRSFVLPPNDQYGHRLVIDLVDSGQQQKQSYAPVMSNNSSSGQRDIIVVIDAGHGGEDPGAIGPTGLREKDVVLEIARDLQKLISAERGYSAVLTRDRDYYIGLRERTEIARKANADLFVSIHADAFFKPQPRGASVYALSLRGATSESARWLAQSENEADLIGGVGGVSLGDKDKTLASVLLDLSMTASMNASLGVGGRILKEMGAVTDLHKRQVEQAAFVVLKSPDIPSLLVEAGFLSNPQEERSFRSSAHRAKLARSVFKGIAAHFSELPPPGTLLAWEKRRKGDELAYKIRSGDTLSGIARRNQTSVGRLKELNSLNNEELQVGQVIRIPTS</sequence>
<keyword evidence="12" id="KW-1185">Reference proteome</keyword>
<dbReference type="GO" id="GO:0030288">
    <property type="term" value="C:outer membrane-bounded periplasmic space"/>
    <property type="evidence" value="ECO:0007669"/>
    <property type="project" value="TreeGrafter"/>
</dbReference>
<evidence type="ECO:0000313" key="11">
    <source>
        <dbReference type="EMBL" id="QCF27920.1"/>
    </source>
</evidence>
<name>A0A4V1D996_9ALTE</name>
<evidence type="ECO:0000259" key="10">
    <source>
        <dbReference type="PROSITE" id="PS51782"/>
    </source>
</evidence>
<dbReference type="SMART" id="SM00257">
    <property type="entry name" value="LysM"/>
    <property type="match status" value="1"/>
</dbReference>
<dbReference type="InterPro" id="IPR018392">
    <property type="entry name" value="LysM"/>
</dbReference>
<feature type="domain" description="LysM" evidence="10">
    <location>
        <begin position="378"/>
        <end position="421"/>
    </location>
</feature>
<dbReference type="Pfam" id="PF01476">
    <property type="entry name" value="LysM"/>
    <property type="match status" value="1"/>
</dbReference>
<dbReference type="SUPFAM" id="SSF53187">
    <property type="entry name" value="Zn-dependent exopeptidases"/>
    <property type="match status" value="1"/>
</dbReference>
<evidence type="ECO:0000256" key="8">
    <source>
        <dbReference type="ARBA" id="ARBA00023316"/>
    </source>
</evidence>
<dbReference type="KEGG" id="hmi:soil367_12140"/>
<protein>
    <recommendedName>
        <fullName evidence="9">N-acetylmuramoyl-L-alanine amidase AmiC</fullName>
        <ecNumber evidence="4">3.5.1.28</ecNumber>
    </recommendedName>
</protein>
<dbReference type="InterPro" id="IPR050695">
    <property type="entry name" value="N-acetylmuramoyl_amidase_3"/>
</dbReference>
<dbReference type="SMART" id="SM00646">
    <property type="entry name" value="Ami_3"/>
    <property type="match status" value="1"/>
</dbReference>
<dbReference type="PROSITE" id="PS51782">
    <property type="entry name" value="LYSM"/>
    <property type="match status" value="1"/>
</dbReference>
<keyword evidence="5" id="KW-0732">Signal</keyword>
<evidence type="ECO:0000256" key="6">
    <source>
        <dbReference type="ARBA" id="ARBA00022764"/>
    </source>
</evidence>
<evidence type="ECO:0000256" key="9">
    <source>
        <dbReference type="ARBA" id="ARBA00074581"/>
    </source>
</evidence>
<comment type="subcellular location">
    <subcellularLocation>
        <location evidence="2">Periplasm</location>
    </subcellularLocation>
</comment>
<evidence type="ECO:0000256" key="4">
    <source>
        <dbReference type="ARBA" id="ARBA00011901"/>
    </source>
</evidence>
<evidence type="ECO:0000256" key="3">
    <source>
        <dbReference type="ARBA" id="ARBA00010860"/>
    </source>
</evidence>
<evidence type="ECO:0000256" key="7">
    <source>
        <dbReference type="ARBA" id="ARBA00022801"/>
    </source>
</evidence>
<dbReference type="InterPro" id="IPR002508">
    <property type="entry name" value="MurNAc-LAA_cat"/>
</dbReference>
<proteinExistence type="inferred from homology"/>
<dbReference type="InterPro" id="IPR021731">
    <property type="entry name" value="AMIN_dom"/>
</dbReference>
<dbReference type="SUPFAM" id="SSF54106">
    <property type="entry name" value="LysM domain"/>
    <property type="match status" value="1"/>
</dbReference>
<comment type="catalytic activity">
    <reaction evidence="1">
        <text>Hydrolyzes the link between N-acetylmuramoyl residues and L-amino acid residues in certain cell-wall glycopeptides.</text>
        <dbReference type="EC" id="3.5.1.28"/>
    </reaction>
</comment>
<dbReference type="OrthoDB" id="9806267at2"/>
<dbReference type="Pfam" id="PF01520">
    <property type="entry name" value="Amidase_3"/>
    <property type="match status" value="1"/>
</dbReference>
<evidence type="ECO:0000256" key="2">
    <source>
        <dbReference type="ARBA" id="ARBA00004418"/>
    </source>
</evidence>
<dbReference type="GO" id="GO:0009253">
    <property type="term" value="P:peptidoglycan catabolic process"/>
    <property type="evidence" value="ECO:0007669"/>
    <property type="project" value="InterPro"/>
</dbReference>
<dbReference type="Proteomes" id="UP000298049">
    <property type="component" value="Chromosome"/>
</dbReference>
<dbReference type="PANTHER" id="PTHR30404">
    <property type="entry name" value="N-ACETYLMURAMOYL-L-ALANINE AMIDASE"/>
    <property type="match status" value="1"/>
</dbReference>
<dbReference type="Pfam" id="PF11741">
    <property type="entry name" value="AMIN"/>
    <property type="match status" value="1"/>
</dbReference>
<dbReference type="GO" id="GO:0071555">
    <property type="term" value="P:cell wall organization"/>
    <property type="evidence" value="ECO:0007669"/>
    <property type="project" value="UniProtKB-KW"/>
</dbReference>
<dbReference type="EC" id="3.5.1.28" evidence="4"/>